<reference evidence="5 6" key="1">
    <citation type="submission" date="2019-09" db="EMBL/GenBank/DDBJ databases">
        <title>Complete genome sequence of Arachidicoccus sp. B3-10 isolated from apple orchard soil.</title>
        <authorList>
            <person name="Kim H.S."/>
            <person name="Han K.-I."/>
            <person name="Suh M.K."/>
            <person name="Lee K.C."/>
            <person name="Eom M.K."/>
            <person name="Kim J.-S."/>
            <person name="Kang S.W."/>
            <person name="Sin Y."/>
            <person name="Lee J.-S."/>
        </authorList>
    </citation>
    <scope>NUCLEOTIDE SEQUENCE [LARGE SCALE GENOMIC DNA]</scope>
    <source>
        <strain evidence="5 6">B3-10</strain>
    </source>
</reference>
<evidence type="ECO:0000256" key="2">
    <source>
        <dbReference type="ARBA" id="ARBA00023125"/>
    </source>
</evidence>
<dbReference type="KEGG" id="arac:E0W69_013830"/>
<dbReference type="AlphaFoldDB" id="A0A5P2G2J3"/>
<keyword evidence="3" id="KW-0804">Transcription</keyword>
<keyword evidence="2" id="KW-0238">DNA-binding</keyword>
<dbReference type="PROSITE" id="PS01124">
    <property type="entry name" value="HTH_ARAC_FAMILY_2"/>
    <property type="match status" value="1"/>
</dbReference>
<dbReference type="PANTHER" id="PTHR47893:SF1">
    <property type="entry name" value="REGULATORY PROTEIN PCHR"/>
    <property type="match status" value="1"/>
</dbReference>
<sequence>MINNIGTANCKFDILQLANLEAIRESNRNYGELNGDKKGISKEIFTPDGIYFGYHNVISTKDEEINLYNESPYIQLSFNILGSKKYVVPASQKSALDLKSLQYNYLHLPAGPMKIGWIGNQKLESFELGITENFFNHILPQDHPMYQRMAIENDRMTNFALGENNLPLQSECTTILFQMLNCPMEGHLRRLYIQAKTVELISLQLKQFEEVFSYEQKNARKGLSKEEIERMYLVKEIIEKNHNHPCRLIDLAHSVGTNDTYLKKHFKMVFGTTVFSYLLNFKMERAMEMLKQDYSITDVAYATGYNQISHFSRAFKRQFGFPPNKVR</sequence>
<feature type="domain" description="HTH araC/xylS-type" evidence="4">
    <location>
        <begin position="232"/>
        <end position="327"/>
    </location>
</feature>
<dbReference type="RefSeq" id="WP_131330629.1">
    <property type="nucleotide sequence ID" value="NZ_CP044016.1"/>
</dbReference>
<name>A0A5P2G2J3_9BACT</name>
<dbReference type="PRINTS" id="PR00032">
    <property type="entry name" value="HTHARAC"/>
</dbReference>
<dbReference type="SMART" id="SM00342">
    <property type="entry name" value="HTH_ARAC"/>
    <property type="match status" value="1"/>
</dbReference>
<keyword evidence="1" id="KW-0805">Transcription regulation</keyword>
<keyword evidence="6" id="KW-1185">Reference proteome</keyword>
<protein>
    <submittedName>
        <fullName evidence="5">Helix-turn-helix transcriptional regulator</fullName>
    </submittedName>
</protein>
<dbReference type="InterPro" id="IPR009057">
    <property type="entry name" value="Homeodomain-like_sf"/>
</dbReference>
<proteinExistence type="predicted"/>
<dbReference type="OrthoDB" id="799767at2"/>
<dbReference type="InterPro" id="IPR053142">
    <property type="entry name" value="PchR_regulatory_protein"/>
</dbReference>
<dbReference type="SUPFAM" id="SSF46689">
    <property type="entry name" value="Homeodomain-like"/>
    <property type="match status" value="2"/>
</dbReference>
<dbReference type="PROSITE" id="PS00041">
    <property type="entry name" value="HTH_ARAC_FAMILY_1"/>
    <property type="match status" value="1"/>
</dbReference>
<dbReference type="Gene3D" id="1.10.10.60">
    <property type="entry name" value="Homeodomain-like"/>
    <property type="match status" value="2"/>
</dbReference>
<gene>
    <name evidence="5" type="ORF">E0W69_013830</name>
</gene>
<dbReference type="InterPro" id="IPR020449">
    <property type="entry name" value="Tscrpt_reg_AraC-type_HTH"/>
</dbReference>
<evidence type="ECO:0000256" key="1">
    <source>
        <dbReference type="ARBA" id="ARBA00023015"/>
    </source>
</evidence>
<organism evidence="5 6">
    <name type="scientific">Rhizosphaericola mali</name>
    <dbReference type="NCBI Taxonomy" id="2545455"/>
    <lineage>
        <taxon>Bacteria</taxon>
        <taxon>Pseudomonadati</taxon>
        <taxon>Bacteroidota</taxon>
        <taxon>Chitinophagia</taxon>
        <taxon>Chitinophagales</taxon>
        <taxon>Chitinophagaceae</taxon>
        <taxon>Rhizosphaericola</taxon>
    </lineage>
</organism>
<evidence type="ECO:0000256" key="3">
    <source>
        <dbReference type="ARBA" id="ARBA00023163"/>
    </source>
</evidence>
<dbReference type="Pfam" id="PF12833">
    <property type="entry name" value="HTH_18"/>
    <property type="match status" value="1"/>
</dbReference>
<dbReference type="GO" id="GO:0003700">
    <property type="term" value="F:DNA-binding transcription factor activity"/>
    <property type="evidence" value="ECO:0007669"/>
    <property type="project" value="InterPro"/>
</dbReference>
<evidence type="ECO:0000259" key="4">
    <source>
        <dbReference type="PROSITE" id="PS01124"/>
    </source>
</evidence>
<dbReference type="InterPro" id="IPR018062">
    <property type="entry name" value="HTH_AraC-typ_CS"/>
</dbReference>
<evidence type="ECO:0000313" key="5">
    <source>
        <dbReference type="EMBL" id="QES89695.1"/>
    </source>
</evidence>
<dbReference type="PANTHER" id="PTHR47893">
    <property type="entry name" value="REGULATORY PROTEIN PCHR"/>
    <property type="match status" value="1"/>
</dbReference>
<evidence type="ECO:0000313" key="6">
    <source>
        <dbReference type="Proteomes" id="UP000292424"/>
    </source>
</evidence>
<dbReference type="InterPro" id="IPR018060">
    <property type="entry name" value="HTH_AraC"/>
</dbReference>
<dbReference type="EMBL" id="CP044016">
    <property type="protein sequence ID" value="QES89695.1"/>
    <property type="molecule type" value="Genomic_DNA"/>
</dbReference>
<dbReference type="GO" id="GO:0043565">
    <property type="term" value="F:sequence-specific DNA binding"/>
    <property type="evidence" value="ECO:0007669"/>
    <property type="project" value="InterPro"/>
</dbReference>
<dbReference type="Proteomes" id="UP000292424">
    <property type="component" value="Chromosome"/>
</dbReference>
<accession>A0A5P2G2J3</accession>